<dbReference type="InterPro" id="IPR002060">
    <property type="entry name" value="Squ/phyt_synthse"/>
</dbReference>
<dbReference type="Proteomes" id="UP000048908">
    <property type="component" value="Unassembled WGS sequence"/>
</dbReference>
<evidence type="ECO:0000313" key="1">
    <source>
        <dbReference type="EMBL" id="CTQ33003.1"/>
    </source>
</evidence>
<evidence type="ECO:0000313" key="2">
    <source>
        <dbReference type="Proteomes" id="UP000048908"/>
    </source>
</evidence>
<proteinExistence type="predicted"/>
<name>A0A0M6XRZ7_9RHOB</name>
<accession>A0A0M6XRZ7</accession>
<reference evidence="1 2" key="1">
    <citation type="submission" date="2015-07" db="EMBL/GenBank/DDBJ databases">
        <authorList>
            <person name="Noorani M."/>
        </authorList>
    </citation>
    <scope>NUCLEOTIDE SEQUENCE [LARGE SCALE GENOMIC DNA]</scope>
    <source>
        <strain evidence="1 2">CECT 5088</strain>
    </source>
</reference>
<dbReference type="InterPro" id="IPR008949">
    <property type="entry name" value="Isoprenoid_synthase_dom_sf"/>
</dbReference>
<gene>
    <name evidence="1" type="ORF">JAN5088_01778</name>
</gene>
<keyword evidence="2" id="KW-1185">Reference proteome</keyword>
<dbReference type="STRING" id="282197.SAMN04488517_10751"/>
<dbReference type="Pfam" id="PF00494">
    <property type="entry name" value="SQS_PSY"/>
    <property type="match status" value="1"/>
</dbReference>
<dbReference type="AlphaFoldDB" id="A0A0M6XRZ7"/>
<protein>
    <submittedName>
        <fullName evidence="1">Squalene synthase HpnD</fullName>
    </submittedName>
</protein>
<sequence>MLLRRMLFPLYAFNLEVARAPWVTKEPLIAEMRLQWWRDALEEIAEGTTVRRHEVVTPLAAAIDATAARDLDDLIDARRADIEGPRFADRDDLMRYLDRTAGTLLWTGARMAGAADEAAVRDAGVAQGIVAWLRAGPDLVEKGRQPLPPGDPAEVVRDLAARGRAALQRFRASPPPRQARPVFLVLSDTDAELRALVSDPGAPPAVNPAASRLRLGWRVLTGRV</sequence>
<dbReference type="EMBL" id="CXPG01000017">
    <property type="protein sequence ID" value="CTQ33003.1"/>
    <property type="molecule type" value="Genomic_DNA"/>
</dbReference>
<organism evidence="1 2">
    <name type="scientific">Jannaschia rubra</name>
    <dbReference type="NCBI Taxonomy" id="282197"/>
    <lineage>
        <taxon>Bacteria</taxon>
        <taxon>Pseudomonadati</taxon>
        <taxon>Pseudomonadota</taxon>
        <taxon>Alphaproteobacteria</taxon>
        <taxon>Rhodobacterales</taxon>
        <taxon>Roseobacteraceae</taxon>
        <taxon>Jannaschia</taxon>
    </lineage>
</organism>
<dbReference type="SUPFAM" id="SSF48576">
    <property type="entry name" value="Terpenoid synthases"/>
    <property type="match status" value="1"/>
</dbReference>
<dbReference type="Gene3D" id="1.10.600.10">
    <property type="entry name" value="Farnesyl Diphosphate Synthase"/>
    <property type="match status" value="1"/>
</dbReference>